<dbReference type="GO" id="GO:0015031">
    <property type="term" value="P:protein transport"/>
    <property type="evidence" value="ECO:0007669"/>
    <property type="project" value="UniProtKB-KW"/>
</dbReference>
<evidence type="ECO:0000256" key="5">
    <source>
        <dbReference type="ARBA" id="ARBA00022856"/>
    </source>
</evidence>
<feature type="transmembrane region" description="Helical" evidence="9">
    <location>
        <begin position="351"/>
        <end position="374"/>
    </location>
</feature>
<evidence type="ECO:0000256" key="8">
    <source>
        <dbReference type="ARBA" id="ARBA00023136"/>
    </source>
</evidence>
<feature type="transmembrane region" description="Helical" evidence="9">
    <location>
        <begin position="455"/>
        <end position="475"/>
    </location>
</feature>
<dbReference type="NCBIfam" id="TIGR00728">
    <property type="entry name" value="OPT_sfam"/>
    <property type="match status" value="1"/>
</dbReference>
<feature type="transmembrane region" description="Helical" evidence="9">
    <location>
        <begin position="775"/>
        <end position="799"/>
    </location>
</feature>
<dbReference type="NCBIfam" id="TIGR00727">
    <property type="entry name" value="ISP4_OPT"/>
    <property type="match status" value="1"/>
</dbReference>
<accession>A0A284S4U4</accession>
<dbReference type="GO" id="GO:0016020">
    <property type="term" value="C:membrane"/>
    <property type="evidence" value="ECO:0007669"/>
    <property type="project" value="UniProtKB-SubCell"/>
</dbReference>
<feature type="transmembrane region" description="Helical" evidence="9">
    <location>
        <begin position="549"/>
        <end position="567"/>
    </location>
</feature>
<reference evidence="11" key="1">
    <citation type="journal article" date="2017" name="Nat. Ecol. Evol.">
        <title>Genome expansion and lineage-specific genetic innovations in the forest pathogenic fungi Armillaria.</title>
        <authorList>
            <person name="Sipos G."/>
            <person name="Prasanna A.N."/>
            <person name="Walter M.C."/>
            <person name="O'Connor E."/>
            <person name="Balint B."/>
            <person name="Krizsan K."/>
            <person name="Kiss B."/>
            <person name="Hess J."/>
            <person name="Varga T."/>
            <person name="Slot J."/>
            <person name="Riley R."/>
            <person name="Boka B."/>
            <person name="Rigling D."/>
            <person name="Barry K."/>
            <person name="Lee J."/>
            <person name="Mihaltcheva S."/>
            <person name="LaButti K."/>
            <person name="Lipzen A."/>
            <person name="Waldron R."/>
            <person name="Moloney N.M."/>
            <person name="Sperisen C."/>
            <person name="Kredics L."/>
            <person name="Vagvoelgyi C."/>
            <person name="Patrignani A."/>
            <person name="Fitzpatrick D."/>
            <person name="Nagy I."/>
            <person name="Doyle S."/>
            <person name="Anderson J.B."/>
            <person name="Grigoriev I.V."/>
            <person name="Gueldener U."/>
            <person name="Muensterkoetter M."/>
            <person name="Nagy L.G."/>
        </authorList>
    </citation>
    <scope>NUCLEOTIDE SEQUENCE [LARGE SCALE GENOMIC DNA]</scope>
    <source>
        <strain evidence="11">C18/9</strain>
    </source>
</reference>
<evidence type="ECO:0000313" key="10">
    <source>
        <dbReference type="EMBL" id="SJL16010.1"/>
    </source>
</evidence>
<dbReference type="Proteomes" id="UP000219338">
    <property type="component" value="Unassembled WGS sequence"/>
</dbReference>
<dbReference type="GO" id="GO:0035673">
    <property type="term" value="F:oligopeptide transmembrane transporter activity"/>
    <property type="evidence" value="ECO:0007669"/>
    <property type="project" value="InterPro"/>
</dbReference>
<dbReference type="InterPro" id="IPR004813">
    <property type="entry name" value="OPT"/>
</dbReference>
<sequence length="839" mass="93687">MDSDLENKHLDDKVAIEGNVLDDKTVLADPDVAGLDIQAVPADVEEAAAVAEAMSPEELQECLLHIIDTHDKDPNFPARALTLIRQYLYDDAIKADVAAYRQLYEDVKIEAAMITINSPYAEVRAVVDNFDDPMLPSMTFRAGLIGLIYVVIGAFINQFFSIRQPGISIEANVAQLLAYPVGKALERVLPTREFRTFGYEWSLNSGKFNMKEHMVITIMANVGFNLPYTTSIIWVQSIERFFNLPWAKSFGYQILISLSTNFIGYGLAGITRRFLVYPSYAIWPSNLATIALNRAFHSERNIVANGWRISRMGFFLYAFCGMFVYFWFPNFIFQALSYFNWITWIAPKNALLGAVTGGITGLGLNPISTFDYNVLTVGGDPLINPFFTMANYLAGALVTMPIVVALWINNVWYTGYLPINSNGVFDNTGGRYNVSMAVNAEALFDAEAYRAYSPAYLSASMILLYGFFFATYAATISHTALYHRREIALGFKSLMKRKPIGENKFDVHSRLMSAYKEVPEWQYALVLIFSVALGAAGVGAYPTSTTPAVVLYGILLALVFCVPVGIIRSITNAEITLNVLAEFFGGLWFPGNANALNFFKSYGFVTTSQTLNFAQDLKLAHYTHIPPRVTFWVQLVATFVSTFVSVGVLNFQLTQIPGVCAPEQPDRFTCPGENTFFTASVLWGTLGPSRMFGRGAIYSPLLWCFLIGLVLPIVVFCFRDKVKILKYFHLPVFLLGSLIWAPYNLTNIWPAIPIAYVFNVFIKKRYLGWWSKYNYVLASAFTCAIAISAIIQFFAVQWYGFNISWSGNNKPYEGCDANACPYLVLGDGEHFGPGVGEYE</sequence>
<dbReference type="EMBL" id="FUEG01000032">
    <property type="protein sequence ID" value="SJL16010.1"/>
    <property type="molecule type" value="Genomic_DNA"/>
</dbReference>
<keyword evidence="5" id="KW-0571">Peptide transport</keyword>
<dbReference type="Pfam" id="PF03169">
    <property type="entry name" value="OPT"/>
    <property type="match status" value="1"/>
</dbReference>
<evidence type="ECO:0000313" key="11">
    <source>
        <dbReference type="Proteomes" id="UP000219338"/>
    </source>
</evidence>
<keyword evidence="11" id="KW-1185">Reference proteome</keyword>
<organism evidence="10 11">
    <name type="scientific">Armillaria ostoyae</name>
    <name type="common">Armillaria root rot fungus</name>
    <dbReference type="NCBI Taxonomy" id="47428"/>
    <lineage>
        <taxon>Eukaryota</taxon>
        <taxon>Fungi</taxon>
        <taxon>Dikarya</taxon>
        <taxon>Basidiomycota</taxon>
        <taxon>Agaricomycotina</taxon>
        <taxon>Agaricomycetes</taxon>
        <taxon>Agaricomycetidae</taxon>
        <taxon>Agaricales</taxon>
        <taxon>Marasmiineae</taxon>
        <taxon>Physalacriaceae</taxon>
        <taxon>Armillaria</taxon>
    </lineage>
</organism>
<dbReference type="OMA" id="MIVEGNA"/>
<keyword evidence="8 9" id="KW-0472">Membrane</keyword>
<feature type="transmembrane region" description="Helical" evidence="9">
    <location>
        <begin position="697"/>
        <end position="717"/>
    </location>
</feature>
<dbReference type="AlphaFoldDB" id="A0A284S4U4"/>
<feature type="transmembrane region" description="Helical" evidence="9">
    <location>
        <begin position="250"/>
        <end position="268"/>
    </location>
</feature>
<evidence type="ECO:0000256" key="3">
    <source>
        <dbReference type="ARBA" id="ARBA00022448"/>
    </source>
</evidence>
<feature type="transmembrane region" description="Helical" evidence="9">
    <location>
        <begin position="314"/>
        <end position="339"/>
    </location>
</feature>
<keyword evidence="7 9" id="KW-1133">Transmembrane helix</keyword>
<name>A0A284S4U4_ARMOS</name>
<evidence type="ECO:0000256" key="6">
    <source>
        <dbReference type="ARBA" id="ARBA00022927"/>
    </source>
</evidence>
<evidence type="ECO:0000256" key="1">
    <source>
        <dbReference type="ARBA" id="ARBA00004141"/>
    </source>
</evidence>
<evidence type="ECO:0000256" key="4">
    <source>
        <dbReference type="ARBA" id="ARBA00022692"/>
    </source>
</evidence>
<proteinExistence type="inferred from homology"/>
<feature type="transmembrane region" description="Helical" evidence="9">
    <location>
        <begin position="521"/>
        <end position="543"/>
    </location>
</feature>
<keyword evidence="4 9" id="KW-0812">Transmembrane</keyword>
<evidence type="ECO:0000256" key="2">
    <source>
        <dbReference type="ARBA" id="ARBA00008807"/>
    </source>
</evidence>
<protein>
    <submittedName>
        <fullName evidence="10">Related to sexual differentiation process protein isp4</fullName>
    </submittedName>
</protein>
<evidence type="ECO:0000256" key="9">
    <source>
        <dbReference type="SAM" id="Phobius"/>
    </source>
</evidence>
<evidence type="ECO:0000256" key="7">
    <source>
        <dbReference type="ARBA" id="ARBA00022989"/>
    </source>
</evidence>
<feature type="transmembrane region" description="Helical" evidence="9">
    <location>
        <begin position="140"/>
        <end position="160"/>
    </location>
</feature>
<dbReference type="PANTHER" id="PTHR22601">
    <property type="entry name" value="ISP4 LIKE PROTEIN"/>
    <property type="match status" value="1"/>
</dbReference>
<feature type="transmembrane region" description="Helical" evidence="9">
    <location>
        <begin position="386"/>
        <end position="408"/>
    </location>
</feature>
<comment type="similarity">
    <text evidence="2">Belongs to the oligopeptide OPT transporter family.</text>
</comment>
<keyword evidence="6" id="KW-0653">Protein transport</keyword>
<keyword evidence="3" id="KW-0813">Transport</keyword>
<comment type="subcellular location">
    <subcellularLocation>
        <location evidence="1">Membrane</location>
        <topology evidence="1">Multi-pass membrane protein</topology>
    </subcellularLocation>
</comment>
<dbReference type="InterPro" id="IPR004648">
    <property type="entry name" value="Oligpept_transpt"/>
</dbReference>
<gene>
    <name evidence="10" type="ORF">ARMOST_19525</name>
</gene>
<dbReference type="OrthoDB" id="9986677at2759"/>
<feature type="transmembrane region" description="Helical" evidence="9">
    <location>
        <begin position="747"/>
        <end position="763"/>
    </location>
</feature>
<feature type="transmembrane region" description="Helical" evidence="9">
    <location>
        <begin position="629"/>
        <end position="649"/>
    </location>
</feature>